<evidence type="ECO:0000313" key="1">
    <source>
        <dbReference type="EMBL" id="GAT63015.1"/>
    </source>
</evidence>
<dbReference type="OrthoDB" id="9806869at2"/>
<dbReference type="Proteomes" id="UP000076586">
    <property type="component" value="Unassembled WGS sequence"/>
</dbReference>
<proteinExistence type="predicted"/>
<dbReference type="RefSeq" id="WP_068703823.1">
    <property type="nucleotide sequence ID" value="NZ_BDCR01000003.1"/>
</dbReference>
<keyword evidence="2" id="KW-1185">Reference proteome</keyword>
<accession>A0A161LEG6</accession>
<dbReference type="InterPro" id="IPR026350">
    <property type="entry name" value="GxxExxY"/>
</dbReference>
<comment type="caution">
    <text evidence="1">The sequence shown here is derived from an EMBL/GenBank/DDBJ whole genome shotgun (WGS) entry which is preliminary data.</text>
</comment>
<name>A0A161LEG6_9BACT</name>
<protein>
    <submittedName>
        <fullName evidence="1">GxxExxY protein</fullName>
    </submittedName>
</protein>
<reference evidence="2" key="2">
    <citation type="journal article" date="2017" name="Genome Announc.">
        <title>Draft genome sequence of Paludibacter jiangxiensis NM7(T), a propionate-producing fermentative bacterium.</title>
        <authorList>
            <person name="Qiu Y.-L."/>
            <person name="Tourlousse D.M."/>
            <person name="Matsuura N."/>
            <person name="Ohashi A."/>
            <person name="Sekiguchi Y."/>
        </authorList>
    </citation>
    <scope>NUCLEOTIDE SEQUENCE [LARGE SCALE GENOMIC DNA]</scope>
    <source>
        <strain evidence="2">NM7</strain>
    </source>
</reference>
<dbReference type="AlphaFoldDB" id="A0A161LEG6"/>
<dbReference type="Pfam" id="PF13366">
    <property type="entry name" value="PDDEXK_3"/>
    <property type="match status" value="1"/>
</dbReference>
<dbReference type="STRING" id="681398.PJIAN_3327"/>
<dbReference type="NCBIfam" id="TIGR04256">
    <property type="entry name" value="GxxExxY"/>
    <property type="match status" value="1"/>
</dbReference>
<evidence type="ECO:0000313" key="2">
    <source>
        <dbReference type="Proteomes" id="UP000076586"/>
    </source>
</evidence>
<dbReference type="EMBL" id="BDCR01000003">
    <property type="protein sequence ID" value="GAT63015.1"/>
    <property type="molecule type" value="Genomic_DNA"/>
</dbReference>
<gene>
    <name evidence="1" type="ORF">PJIAN_3327</name>
</gene>
<reference evidence="2" key="1">
    <citation type="submission" date="2016-04" db="EMBL/GenBank/DDBJ databases">
        <title>Draft genome sequence of Paludibacter jiangxiensis strain NM7.</title>
        <authorList>
            <person name="Qiu Y."/>
            <person name="Matsuura N."/>
            <person name="Ohashi A."/>
            <person name="Tourlousse M.D."/>
            <person name="Sekiguchi Y."/>
        </authorList>
    </citation>
    <scope>NUCLEOTIDE SEQUENCE [LARGE SCALE GENOMIC DNA]</scope>
    <source>
        <strain evidence="2">NM7</strain>
    </source>
</reference>
<organism evidence="1 2">
    <name type="scientific">Paludibacter jiangxiensis</name>
    <dbReference type="NCBI Taxonomy" id="681398"/>
    <lineage>
        <taxon>Bacteria</taxon>
        <taxon>Pseudomonadati</taxon>
        <taxon>Bacteroidota</taxon>
        <taxon>Bacteroidia</taxon>
        <taxon>Bacteroidales</taxon>
        <taxon>Paludibacteraceae</taxon>
        <taxon>Paludibacter</taxon>
    </lineage>
</organism>
<sequence length="127" mass="14774">MLHEALTEEIIYWFYQVHHKLGFGFLEKVYKNALYLELTNAGLKCETEKPINVYYNGKVVGVFYADIVVDGKVILELKAVESMCKEHEYQLINYLKACELEVGLLLNFGKKAEMKRLIYTNDRKTVS</sequence>